<evidence type="ECO:0000313" key="2">
    <source>
        <dbReference type="EMBL" id="RKF06595.1"/>
    </source>
</evidence>
<dbReference type="PROSITE" id="PS50943">
    <property type="entry name" value="HTH_CROC1"/>
    <property type="match status" value="1"/>
</dbReference>
<feature type="domain" description="HTH cro/C1-type" evidence="1">
    <location>
        <begin position="54"/>
        <end position="108"/>
    </location>
</feature>
<dbReference type="InterPro" id="IPR001387">
    <property type="entry name" value="Cro/C1-type_HTH"/>
</dbReference>
<evidence type="ECO:0000259" key="1">
    <source>
        <dbReference type="PROSITE" id="PS50943"/>
    </source>
</evidence>
<dbReference type="OrthoDB" id="407979at2"/>
<comment type="caution">
    <text evidence="2">The sequence shown here is derived from an EMBL/GenBank/DDBJ whole genome shotgun (WGS) entry which is preliminary data.</text>
</comment>
<accession>A0A3A8A9L0</accession>
<dbReference type="Pfam" id="PF01381">
    <property type="entry name" value="HTH_3"/>
    <property type="match status" value="1"/>
</dbReference>
<dbReference type="InterPro" id="IPR010982">
    <property type="entry name" value="Lambda_DNA-bd_dom_sf"/>
</dbReference>
<sequence>MKDTVTIPRAEYEALIAARDDHEDMQAVADHLADPQEGLPHELMKRLIDGESPLSVYRQWRGFNQSSLSRASGVNRVQIADIEAGRSKGSVATLKKLAEALNVSIDDLV</sequence>
<dbReference type="EMBL" id="QFWV02000007">
    <property type="protein sequence ID" value="RKF06595.1"/>
    <property type="molecule type" value="Genomic_DNA"/>
</dbReference>
<protein>
    <submittedName>
        <fullName evidence="2">XRE family transcriptional regulator</fullName>
    </submittedName>
</protein>
<gene>
    <name evidence="2" type="ORF">DEM25_012950</name>
</gene>
<proteinExistence type="predicted"/>
<dbReference type="Proteomes" id="UP000246132">
    <property type="component" value="Unassembled WGS sequence"/>
</dbReference>
<dbReference type="AlphaFoldDB" id="A0A3A8A9L0"/>
<dbReference type="CDD" id="cd00093">
    <property type="entry name" value="HTH_XRE"/>
    <property type="match status" value="1"/>
</dbReference>
<dbReference type="SUPFAM" id="SSF47413">
    <property type="entry name" value="lambda repressor-like DNA-binding domains"/>
    <property type="match status" value="1"/>
</dbReference>
<dbReference type="Gene3D" id="1.10.260.40">
    <property type="entry name" value="lambda repressor-like DNA-binding domains"/>
    <property type="match status" value="1"/>
</dbReference>
<dbReference type="SMART" id="SM00530">
    <property type="entry name" value="HTH_XRE"/>
    <property type="match status" value="1"/>
</dbReference>
<keyword evidence="3" id="KW-1185">Reference proteome</keyword>
<evidence type="ECO:0000313" key="3">
    <source>
        <dbReference type="Proteomes" id="UP000246132"/>
    </source>
</evidence>
<name>A0A3A8A9L0_9HYPH</name>
<organism evidence="2 3">
    <name type="scientific">Oceaniradius stylonematis</name>
    <dbReference type="NCBI Taxonomy" id="2184161"/>
    <lineage>
        <taxon>Bacteria</taxon>
        <taxon>Pseudomonadati</taxon>
        <taxon>Pseudomonadota</taxon>
        <taxon>Alphaproteobacteria</taxon>
        <taxon>Hyphomicrobiales</taxon>
        <taxon>Ahrensiaceae</taxon>
        <taxon>Oceaniradius</taxon>
    </lineage>
</organism>
<dbReference type="GO" id="GO:0003677">
    <property type="term" value="F:DNA binding"/>
    <property type="evidence" value="ECO:0007669"/>
    <property type="project" value="InterPro"/>
</dbReference>
<reference evidence="2 3" key="1">
    <citation type="journal article" date="2018" name="Int. J. Syst. Bacteriol.">
        <title>Oceaniradius stylonemae gen. nov., sp. nov., isolated from a red alga, Stylonema cornu-cervi.</title>
        <authorList>
            <person name="Jeong S."/>
        </authorList>
    </citation>
    <scope>NUCLEOTIDE SEQUENCE [LARGE SCALE GENOMIC DNA]</scope>
    <source>
        <strain evidence="2 3">StC1</strain>
    </source>
</reference>